<dbReference type="EMBL" id="FOGO01000017">
    <property type="protein sequence ID" value="SES32951.1"/>
    <property type="molecule type" value="Genomic_DNA"/>
</dbReference>
<gene>
    <name evidence="2" type="ORF">SAMN05421870_117133</name>
</gene>
<feature type="compositionally biased region" description="Acidic residues" evidence="1">
    <location>
        <begin position="55"/>
        <end position="69"/>
    </location>
</feature>
<dbReference type="Proteomes" id="UP000182841">
    <property type="component" value="Unassembled WGS sequence"/>
</dbReference>
<proteinExistence type="predicted"/>
<evidence type="ECO:0000313" key="3">
    <source>
        <dbReference type="Proteomes" id="UP000182841"/>
    </source>
</evidence>
<dbReference type="RefSeq" id="WP_338068961.1">
    <property type="nucleotide sequence ID" value="NZ_FOGO01000017.1"/>
</dbReference>
<sequence>MSNGGSRAGEPEGDHGGGPDPRNRAGDEADPRADAPHPSQESQEPEPSERPEQYGADEEADEEAGESEQPEGLGRTELTNEEVESVEFGEAFIRAADVTEPAARTRELAARWDREGYPEREPWRSDEPPAGWFWSRSRRSGRERRRGRRRWPWRRRRED</sequence>
<dbReference type="AlphaFoldDB" id="A0A1H9WGK6"/>
<dbReference type="STRING" id="943816.AN217_16165"/>
<feature type="compositionally biased region" description="Basic and acidic residues" evidence="1">
    <location>
        <begin position="9"/>
        <end position="35"/>
    </location>
</feature>
<keyword evidence="3" id="KW-1185">Reference proteome</keyword>
<accession>A0A1H9WGK6</accession>
<evidence type="ECO:0000256" key="1">
    <source>
        <dbReference type="SAM" id="MobiDB-lite"/>
    </source>
</evidence>
<reference evidence="3" key="1">
    <citation type="submission" date="2016-10" db="EMBL/GenBank/DDBJ databases">
        <authorList>
            <person name="Varghese N."/>
            <person name="Submissions S."/>
        </authorList>
    </citation>
    <scope>NUCLEOTIDE SEQUENCE [LARGE SCALE GENOMIC DNA]</scope>
    <source>
        <strain evidence="3">CGMCC 4.6825</strain>
    </source>
</reference>
<feature type="compositionally biased region" description="Basic and acidic residues" evidence="1">
    <location>
        <begin position="103"/>
        <end position="127"/>
    </location>
</feature>
<organism evidence="2 3">
    <name type="scientific">Streptomyces qinglanensis</name>
    <dbReference type="NCBI Taxonomy" id="943816"/>
    <lineage>
        <taxon>Bacteria</taxon>
        <taxon>Bacillati</taxon>
        <taxon>Actinomycetota</taxon>
        <taxon>Actinomycetes</taxon>
        <taxon>Kitasatosporales</taxon>
        <taxon>Streptomycetaceae</taxon>
        <taxon>Streptomyces</taxon>
    </lineage>
</organism>
<protein>
    <submittedName>
        <fullName evidence="2">Uncharacterized protein</fullName>
    </submittedName>
</protein>
<feature type="compositionally biased region" description="Basic residues" evidence="1">
    <location>
        <begin position="136"/>
        <end position="159"/>
    </location>
</feature>
<feature type="region of interest" description="Disordered" evidence="1">
    <location>
        <begin position="1"/>
        <end position="159"/>
    </location>
</feature>
<evidence type="ECO:0000313" key="2">
    <source>
        <dbReference type="EMBL" id="SES32951.1"/>
    </source>
</evidence>
<name>A0A1H9WGK6_9ACTN</name>